<keyword evidence="5" id="KW-0418">Kinase</keyword>
<keyword evidence="9" id="KW-1185">Reference proteome</keyword>
<sequence>MPTLPKQSSSIRPSSQNSVPAPSRSTLASSPIPSRDRNAALQIASRLLGEAAHDLRSPLFAVRESASLLSDGYLGPTTDQQLSCLQGIIEQCQEMDQLVGDMLAIEQVQSGMPKMHRRWLNLAEIQSQVQRTVSHVIAQRQLTLTWDRPDGIPKVFADPGKIGRLLLNLVGNAVRVLPAGGQILIRNKFLSDQGVLQLQVIDQGPGIAPENLERFAERGESGTAGTGLGLVISRQLAALHFSPLEMTSRVGKGTCVGFQIPAAGPASVADAWLRWRARFIHAASVSTGLRIDPPELPRPWQRKSPSHLSQTAQPENHVALQHDGPPPRNPGQAAAVCVRLGGAVASEVAERLDLLLQADMQNFELGYRAAQREWILLLDATSSQAKTRLANLQDRIQRELPSARIRLSNGLQLQLAGNTARASLRDLFVRSSLNVSSELSTEISRDSLSEIPAGEDCTIPQQRLEAELRRLAIRSSRHKENLIDQAKALRLVQ</sequence>
<evidence type="ECO:0000256" key="1">
    <source>
        <dbReference type="ARBA" id="ARBA00000085"/>
    </source>
</evidence>
<dbReference type="KEGG" id="rml:FF011L_40400"/>
<evidence type="ECO:0000313" key="9">
    <source>
        <dbReference type="Proteomes" id="UP000320672"/>
    </source>
</evidence>
<dbReference type="GO" id="GO:0005886">
    <property type="term" value="C:plasma membrane"/>
    <property type="evidence" value="ECO:0007669"/>
    <property type="project" value="TreeGrafter"/>
</dbReference>
<dbReference type="SMART" id="SM00387">
    <property type="entry name" value="HATPase_c"/>
    <property type="match status" value="1"/>
</dbReference>
<dbReference type="PROSITE" id="PS50109">
    <property type="entry name" value="HIS_KIN"/>
    <property type="match status" value="1"/>
</dbReference>
<proteinExistence type="predicted"/>
<dbReference type="OrthoDB" id="276172at2"/>
<gene>
    <name evidence="8" type="primary">pleC_1</name>
    <name evidence="8" type="ORF">FF011L_40400</name>
</gene>
<dbReference type="SUPFAM" id="SSF47384">
    <property type="entry name" value="Homodimeric domain of signal transducing histidine kinase"/>
    <property type="match status" value="1"/>
</dbReference>
<dbReference type="PANTHER" id="PTHR43047:SF72">
    <property type="entry name" value="OSMOSENSING HISTIDINE PROTEIN KINASE SLN1"/>
    <property type="match status" value="1"/>
</dbReference>
<accession>A0A517MKD0</accession>
<dbReference type="GO" id="GO:0009927">
    <property type="term" value="F:histidine phosphotransfer kinase activity"/>
    <property type="evidence" value="ECO:0007669"/>
    <property type="project" value="TreeGrafter"/>
</dbReference>
<dbReference type="PRINTS" id="PR00344">
    <property type="entry name" value="BCTRLSENSOR"/>
</dbReference>
<evidence type="ECO:0000313" key="8">
    <source>
        <dbReference type="EMBL" id="QDS95247.1"/>
    </source>
</evidence>
<dbReference type="InterPro" id="IPR004358">
    <property type="entry name" value="Sig_transdc_His_kin-like_C"/>
</dbReference>
<name>A0A517MKD0_9BACT</name>
<feature type="domain" description="Histidine kinase" evidence="7">
    <location>
        <begin position="50"/>
        <end position="264"/>
    </location>
</feature>
<dbReference type="GO" id="GO:0000155">
    <property type="term" value="F:phosphorelay sensor kinase activity"/>
    <property type="evidence" value="ECO:0007669"/>
    <property type="project" value="InterPro"/>
</dbReference>
<dbReference type="AlphaFoldDB" id="A0A517MKD0"/>
<dbReference type="Gene3D" id="1.10.287.130">
    <property type="match status" value="1"/>
</dbReference>
<dbReference type="EC" id="2.7.13.3" evidence="2"/>
<dbReference type="RefSeq" id="WP_145353266.1">
    <property type="nucleotide sequence ID" value="NZ_CP036262.1"/>
</dbReference>
<evidence type="ECO:0000256" key="3">
    <source>
        <dbReference type="ARBA" id="ARBA00022553"/>
    </source>
</evidence>
<dbReference type="Gene3D" id="3.30.565.10">
    <property type="entry name" value="Histidine kinase-like ATPase, C-terminal domain"/>
    <property type="match status" value="1"/>
</dbReference>
<dbReference type="PANTHER" id="PTHR43047">
    <property type="entry name" value="TWO-COMPONENT HISTIDINE PROTEIN KINASE"/>
    <property type="match status" value="1"/>
</dbReference>
<dbReference type="SMART" id="SM00388">
    <property type="entry name" value="HisKA"/>
    <property type="match status" value="1"/>
</dbReference>
<feature type="region of interest" description="Disordered" evidence="6">
    <location>
        <begin position="291"/>
        <end position="332"/>
    </location>
</feature>
<keyword evidence="4 8" id="KW-0808">Transferase</keyword>
<dbReference type="CDD" id="cd00082">
    <property type="entry name" value="HisKA"/>
    <property type="match status" value="1"/>
</dbReference>
<keyword evidence="3" id="KW-0597">Phosphoprotein</keyword>
<dbReference type="Proteomes" id="UP000320672">
    <property type="component" value="Chromosome"/>
</dbReference>
<evidence type="ECO:0000256" key="4">
    <source>
        <dbReference type="ARBA" id="ARBA00022679"/>
    </source>
</evidence>
<protein>
    <recommendedName>
        <fullName evidence="2">histidine kinase</fullName>
        <ecNumber evidence="2">2.7.13.3</ecNumber>
    </recommendedName>
</protein>
<dbReference type="Pfam" id="PF02518">
    <property type="entry name" value="HATPase_c"/>
    <property type="match status" value="1"/>
</dbReference>
<dbReference type="InterPro" id="IPR003661">
    <property type="entry name" value="HisK_dim/P_dom"/>
</dbReference>
<evidence type="ECO:0000259" key="7">
    <source>
        <dbReference type="PROSITE" id="PS50109"/>
    </source>
</evidence>
<feature type="compositionally biased region" description="Low complexity" evidence="6">
    <location>
        <begin position="8"/>
        <end position="18"/>
    </location>
</feature>
<dbReference type="EMBL" id="CP036262">
    <property type="protein sequence ID" value="QDS95247.1"/>
    <property type="molecule type" value="Genomic_DNA"/>
</dbReference>
<evidence type="ECO:0000256" key="2">
    <source>
        <dbReference type="ARBA" id="ARBA00012438"/>
    </source>
</evidence>
<reference evidence="8 9" key="1">
    <citation type="submission" date="2019-02" db="EMBL/GenBank/DDBJ databases">
        <title>Deep-cultivation of Planctomycetes and their phenomic and genomic characterization uncovers novel biology.</title>
        <authorList>
            <person name="Wiegand S."/>
            <person name="Jogler M."/>
            <person name="Boedeker C."/>
            <person name="Pinto D."/>
            <person name="Vollmers J."/>
            <person name="Rivas-Marin E."/>
            <person name="Kohn T."/>
            <person name="Peeters S.H."/>
            <person name="Heuer A."/>
            <person name="Rast P."/>
            <person name="Oberbeckmann S."/>
            <person name="Bunk B."/>
            <person name="Jeske O."/>
            <person name="Meyerdierks A."/>
            <person name="Storesund J.E."/>
            <person name="Kallscheuer N."/>
            <person name="Luecker S."/>
            <person name="Lage O.M."/>
            <person name="Pohl T."/>
            <person name="Merkel B.J."/>
            <person name="Hornburger P."/>
            <person name="Mueller R.-W."/>
            <person name="Bruemmer F."/>
            <person name="Labrenz M."/>
            <person name="Spormann A.M."/>
            <person name="Op den Camp H."/>
            <person name="Overmann J."/>
            <person name="Amann R."/>
            <person name="Jetten M.S.M."/>
            <person name="Mascher T."/>
            <person name="Medema M.H."/>
            <person name="Devos D.P."/>
            <person name="Kaster A.-K."/>
            <person name="Ovreas L."/>
            <person name="Rohde M."/>
            <person name="Galperin M.Y."/>
            <person name="Jogler C."/>
        </authorList>
    </citation>
    <scope>NUCLEOTIDE SEQUENCE [LARGE SCALE GENOMIC DNA]</scope>
    <source>
        <strain evidence="8 9">FF011L</strain>
    </source>
</reference>
<dbReference type="InterPro" id="IPR003594">
    <property type="entry name" value="HATPase_dom"/>
</dbReference>
<feature type="compositionally biased region" description="Polar residues" evidence="6">
    <location>
        <begin position="19"/>
        <end position="32"/>
    </location>
</feature>
<evidence type="ECO:0000256" key="5">
    <source>
        <dbReference type="ARBA" id="ARBA00022777"/>
    </source>
</evidence>
<dbReference type="InterPro" id="IPR005467">
    <property type="entry name" value="His_kinase_dom"/>
</dbReference>
<comment type="catalytic activity">
    <reaction evidence="1">
        <text>ATP + protein L-histidine = ADP + protein N-phospho-L-histidine.</text>
        <dbReference type="EC" id="2.7.13.3"/>
    </reaction>
</comment>
<organism evidence="8 9">
    <name type="scientific">Roseimaritima multifibrata</name>
    <dbReference type="NCBI Taxonomy" id="1930274"/>
    <lineage>
        <taxon>Bacteria</taxon>
        <taxon>Pseudomonadati</taxon>
        <taxon>Planctomycetota</taxon>
        <taxon>Planctomycetia</taxon>
        <taxon>Pirellulales</taxon>
        <taxon>Pirellulaceae</taxon>
        <taxon>Roseimaritima</taxon>
    </lineage>
</organism>
<dbReference type="SUPFAM" id="SSF55874">
    <property type="entry name" value="ATPase domain of HSP90 chaperone/DNA topoisomerase II/histidine kinase"/>
    <property type="match status" value="1"/>
</dbReference>
<dbReference type="Pfam" id="PF00512">
    <property type="entry name" value="HisKA"/>
    <property type="match status" value="1"/>
</dbReference>
<feature type="region of interest" description="Disordered" evidence="6">
    <location>
        <begin position="1"/>
        <end position="34"/>
    </location>
</feature>
<dbReference type="InterPro" id="IPR036097">
    <property type="entry name" value="HisK_dim/P_sf"/>
</dbReference>
<dbReference type="InterPro" id="IPR036890">
    <property type="entry name" value="HATPase_C_sf"/>
</dbReference>
<evidence type="ECO:0000256" key="6">
    <source>
        <dbReference type="SAM" id="MobiDB-lite"/>
    </source>
</evidence>